<name>A0A076LSE5_9GAMM</name>
<evidence type="ECO:0000313" key="4">
    <source>
        <dbReference type="Proteomes" id="UP000028681"/>
    </source>
</evidence>
<dbReference type="EMBL" id="CP006664">
    <property type="protein sequence ID" value="AIJ09572.1"/>
    <property type="molecule type" value="Genomic_DNA"/>
</dbReference>
<accession>A0A076LSE5</accession>
<dbReference type="InterPro" id="IPR001296">
    <property type="entry name" value="Glyco_trans_1"/>
</dbReference>
<dbReference type="GO" id="GO:1901135">
    <property type="term" value="P:carbohydrate derivative metabolic process"/>
    <property type="evidence" value="ECO:0007669"/>
    <property type="project" value="UniProtKB-ARBA"/>
</dbReference>
<dbReference type="GO" id="GO:0016757">
    <property type="term" value="F:glycosyltransferase activity"/>
    <property type="evidence" value="ECO:0007669"/>
    <property type="project" value="UniProtKB-KW"/>
</dbReference>
<dbReference type="AlphaFoldDB" id="A0A076LSE5"/>
<proteinExistence type="predicted"/>
<evidence type="ECO:0000259" key="1">
    <source>
        <dbReference type="Pfam" id="PF00534"/>
    </source>
</evidence>
<dbReference type="PANTHER" id="PTHR12526">
    <property type="entry name" value="GLYCOSYLTRANSFERASE"/>
    <property type="match status" value="1"/>
</dbReference>
<dbReference type="EC" id="2.4.1.-" evidence="3"/>
<evidence type="ECO:0000313" key="3">
    <source>
        <dbReference type="EMBL" id="AIJ09572.1"/>
    </source>
</evidence>
<dbReference type="InterPro" id="IPR028098">
    <property type="entry name" value="Glyco_trans_4-like_N"/>
</dbReference>
<dbReference type="Pfam" id="PF00534">
    <property type="entry name" value="Glycos_transf_1"/>
    <property type="match status" value="1"/>
</dbReference>
<dbReference type="PANTHER" id="PTHR12526:SF638">
    <property type="entry name" value="SPORE COAT PROTEIN SA"/>
    <property type="match status" value="1"/>
</dbReference>
<feature type="domain" description="Glycosyl transferase family 1" evidence="1">
    <location>
        <begin position="188"/>
        <end position="350"/>
    </location>
</feature>
<keyword evidence="3" id="KW-0328">Glycosyltransferase</keyword>
<dbReference type="HOGENOM" id="CLU_009583_8_1_6"/>
<gene>
    <name evidence="3" type="ORF">ETEE_3143</name>
</gene>
<dbReference type="GeneID" id="33940623"/>
<dbReference type="SUPFAM" id="SSF53756">
    <property type="entry name" value="UDP-Glycosyltransferase/glycogen phosphorylase"/>
    <property type="match status" value="1"/>
</dbReference>
<dbReference type="RefSeq" id="WP_034165022.1">
    <property type="nucleotide sequence ID" value="NZ_CP006664.1"/>
</dbReference>
<dbReference type="KEGG" id="ete:ETEE_3143"/>
<keyword evidence="3" id="KW-0808">Transferase</keyword>
<sequence>MNILLITNTAASIFNFRLRLIERLIHDGHVVYLLLPKTDASRVSELNQLGIHVVFYELNRSSVNPFQAVVTICSMIKKIKEINPDITFSFFPKPVIFGTLAAHYAGVKCNYSMLEGLGYCFTRRLEPDSLKKKILRRSQVLLYKLALPHSRCVIFLNDDDRREITIDNHVSVERTYVIGGIGVDLNKFSHQPLPREIRFTMVSRLLIDKGVREYVKAASYVRGIYSNVKFDFVGGIDDNLGGVSKIELKSWIDEGHVNFRGVSNNIHEVLTETSVFVLPSYREGVPRSTQEAMAIGRPIITTNVPGCKETVIDGVNGFLVPPWNAQALAEKMIYFIENQSEIERMGKESRILAERKFDEDAFCDKLIKILLG</sequence>
<evidence type="ECO:0000259" key="2">
    <source>
        <dbReference type="Pfam" id="PF13477"/>
    </source>
</evidence>
<dbReference type="Pfam" id="PF13477">
    <property type="entry name" value="Glyco_trans_4_2"/>
    <property type="match status" value="1"/>
</dbReference>
<organism evidence="3 4">
    <name type="scientific">Edwardsiella anguillarum ET080813</name>
    <dbReference type="NCBI Taxonomy" id="667120"/>
    <lineage>
        <taxon>Bacteria</taxon>
        <taxon>Pseudomonadati</taxon>
        <taxon>Pseudomonadota</taxon>
        <taxon>Gammaproteobacteria</taxon>
        <taxon>Enterobacterales</taxon>
        <taxon>Hafniaceae</taxon>
        <taxon>Edwardsiella</taxon>
    </lineage>
</organism>
<dbReference type="CDD" id="cd03808">
    <property type="entry name" value="GT4_CapM-like"/>
    <property type="match status" value="1"/>
</dbReference>
<feature type="domain" description="Glycosyltransferase subfamily 4-like N-terminal" evidence="2">
    <location>
        <begin position="3"/>
        <end position="155"/>
    </location>
</feature>
<dbReference type="Proteomes" id="UP000028681">
    <property type="component" value="Chromosome"/>
</dbReference>
<protein>
    <submittedName>
        <fullName evidence="3">Alpha-1,3-N-acetylgalactosamine transferase PglA</fullName>
        <ecNumber evidence="3">2.4.1.-</ecNumber>
    </submittedName>
</protein>
<dbReference type="Gene3D" id="3.40.50.2000">
    <property type="entry name" value="Glycogen Phosphorylase B"/>
    <property type="match status" value="2"/>
</dbReference>
<reference evidence="3 4" key="1">
    <citation type="journal article" date="2012" name="PLoS ONE">
        <title>Edwardsiella comparative phylogenomics reveal the new intra/inter-species taxonomic relationships, virulence evolution and niche adaptation mechanisms.</title>
        <authorList>
            <person name="Yang M."/>
            <person name="Lv Y."/>
            <person name="Xiao J."/>
            <person name="Wu H."/>
            <person name="Zheng H."/>
            <person name="Liu Q."/>
            <person name="Zhang Y."/>
            <person name="Wang Q."/>
        </authorList>
    </citation>
    <scope>NUCLEOTIDE SEQUENCE [LARGE SCALE GENOMIC DNA]</scope>
    <source>
        <strain evidence="4">080813</strain>
    </source>
</reference>